<dbReference type="PROSITE" id="PS00107">
    <property type="entry name" value="PROTEIN_KINASE_ATP"/>
    <property type="match status" value="1"/>
</dbReference>
<dbReference type="RefSeq" id="WP_104986188.1">
    <property type="nucleotide sequence ID" value="NZ_CP012673.1"/>
</dbReference>
<dbReference type="PROSITE" id="PS00108">
    <property type="entry name" value="PROTEIN_KINASE_ST"/>
    <property type="match status" value="1"/>
</dbReference>
<evidence type="ECO:0000259" key="9">
    <source>
        <dbReference type="PROSITE" id="PS50011"/>
    </source>
</evidence>
<evidence type="ECO:0000256" key="1">
    <source>
        <dbReference type="ARBA" id="ARBA00012513"/>
    </source>
</evidence>
<feature type="transmembrane region" description="Helical" evidence="8">
    <location>
        <begin position="470"/>
        <end position="492"/>
    </location>
</feature>
<dbReference type="InterPro" id="IPR000719">
    <property type="entry name" value="Prot_kinase_dom"/>
</dbReference>
<proteinExistence type="predicted"/>
<dbReference type="GO" id="GO:0005524">
    <property type="term" value="F:ATP binding"/>
    <property type="evidence" value="ECO:0007669"/>
    <property type="project" value="UniProtKB-UniRule"/>
</dbReference>
<keyword evidence="8" id="KW-1133">Transmembrane helix</keyword>
<evidence type="ECO:0000256" key="4">
    <source>
        <dbReference type="ARBA" id="ARBA00022741"/>
    </source>
</evidence>
<evidence type="ECO:0000256" key="3">
    <source>
        <dbReference type="ARBA" id="ARBA00022679"/>
    </source>
</evidence>
<accession>A0A2L0F9P5</accession>
<dbReference type="EMBL" id="CP012673">
    <property type="protein sequence ID" value="AUX48308.1"/>
    <property type="molecule type" value="Genomic_DNA"/>
</dbReference>
<evidence type="ECO:0000313" key="10">
    <source>
        <dbReference type="EMBL" id="AUX48308.1"/>
    </source>
</evidence>
<evidence type="ECO:0000256" key="7">
    <source>
        <dbReference type="PROSITE-ProRule" id="PRU10141"/>
    </source>
</evidence>
<evidence type="ECO:0000313" key="11">
    <source>
        <dbReference type="Proteomes" id="UP000238348"/>
    </source>
</evidence>
<dbReference type="CDD" id="cd14014">
    <property type="entry name" value="STKc_PknB_like"/>
    <property type="match status" value="1"/>
</dbReference>
<evidence type="ECO:0000256" key="2">
    <source>
        <dbReference type="ARBA" id="ARBA00022527"/>
    </source>
</evidence>
<dbReference type="PANTHER" id="PTHR43289">
    <property type="entry name" value="MITOGEN-ACTIVATED PROTEIN KINASE KINASE KINASE 20-RELATED"/>
    <property type="match status" value="1"/>
</dbReference>
<sequence>MAAAELARHAAPDPARQALPERPARRCPVCGVRYPLDFLVCPIDATALELQGVTASDPMVGELLAGSFCITGVIGAGGMGRVYVAEHIRLPKRFAVKVPHEHFASHREAMARFEREAQTIARVGNEHVIDVVDVVRLKDGRPCMVTELLKGEDLGSLLDQVGKLPLPTAITISRQVCRGLAAAHAAGVVHRDLKPSNLFLLRRDGGSVHVKILDFGVAKVIDGADLTRTGSVVGTPQYMAPEQARGSAEVDSRADIYAVGAVLYRMLTGERPFPEEEPARTLTRLLTEDPRRPRDLDKTIPEGLEALIQRAMARTREDRPQSAQELDRLLADFDVQDPFGAARALGLTTAMRESGSNDEIATVVVPNAQSQGADDVTRKARRARPVAVLLAVGISLAAGAAVLTSAAMVIRMIYRIAEREALGETELVIVGGIAGGLTLLTFIATFQVLFGRWRSAPAMERLGQGLMSALLWLFVSCGVLALGVAAYNAFALPLPAQWLAPTDWLGWINVGVVALPTLVALVALLLALRRVTRVS</sequence>
<dbReference type="InterPro" id="IPR017441">
    <property type="entry name" value="Protein_kinase_ATP_BS"/>
</dbReference>
<evidence type="ECO:0000256" key="5">
    <source>
        <dbReference type="ARBA" id="ARBA00022777"/>
    </source>
</evidence>
<dbReference type="AlphaFoldDB" id="A0A2L0F9P5"/>
<dbReference type="Gene3D" id="3.30.200.20">
    <property type="entry name" value="Phosphorylase Kinase, domain 1"/>
    <property type="match status" value="1"/>
</dbReference>
<keyword evidence="4 7" id="KW-0547">Nucleotide-binding</keyword>
<dbReference type="EC" id="2.7.11.1" evidence="1"/>
<protein>
    <recommendedName>
        <fullName evidence="1">non-specific serine/threonine protein kinase</fullName>
        <ecNumber evidence="1">2.7.11.1</ecNumber>
    </recommendedName>
</protein>
<gene>
    <name evidence="10" type="ORF">SOCE26_098420</name>
</gene>
<dbReference type="FunFam" id="1.10.510.10:FF:000021">
    <property type="entry name" value="Serine/threonine protein kinase"/>
    <property type="match status" value="1"/>
</dbReference>
<keyword evidence="8" id="KW-0472">Membrane</keyword>
<dbReference type="Pfam" id="PF00069">
    <property type="entry name" value="Pkinase"/>
    <property type="match status" value="1"/>
</dbReference>
<dbReference type="OrthoDB" id="5519233at2"/>
<dbReference type="InterPro" id="IPR008271">
    <property type="entry name" value="Ser/Thr_kinase_AS"/>
</dbReference>
<feature type="binding site" evidence="7">
    <location>
        <position position="97"/>
    </location>
    <ligand>
        <name>ATP</name>
        <dbReference type="ChEBI" id="CHEBI:30616"/>
    </ligand>
</feature>
<dbReference type="SUPFAM" id="SSF56112">
    <property type="entry name" value="Protein kinase-like (PK-like)"/>
    <property type="match status" value="1"/>
</dbReference>
<feature type="domain" description="Protein kinase" evidence="9">
    <location>
        <begin position="68"/>
        <end position="340"/>
    </location>
</feature>
<feature type="transmembrane region" description="Helical" evidence="8">
    <location>
        <begin position="386"/>
        <end position="414"/>
    </location>
</feature>
<keyword evidence="6 7" id="KW-0067">ATP-binding</keyword>
<keyword evidence="8" id="KW-0812">Transmembrane</keyword>
<dbReference type="Proteomes" id="UP000238348">
    <property type="component" value="Chromosome"/>
</dbReference>
<name>A0A2L0F9P5_SORCE</name>
<dbReference type="PROSITE" id="PS50011">
    <property type="entry name" value="PROTEIN_KINASE_DOM"/>
    <property type="match status" value="1"/>
</dbReference>
<dbReference type="Gene3D" id="1.10.510.10">
    <property type="entry name" value="Transferase(Phosphotransferase) domain 1"/>
    <property type="match status" value="1"/>
</dbReference>
<keyword evidence="5" id="KW-0418">Kinase</keyword>
<reference evidence="10 11" key="1">
    <citation type="submission" date="2015-09" db="EMBL/GenBank/DDBJ databases">
        <title>Sorangium comparison.</title>
        <authorList>
            <person name="Zaburannyi N."/>
            <person name="Bunk B."/>
            <person name="Overmann J."/>
            <person name="Mueller R."/>
        </authorList>
    </citation>
    <scope>NUCLEOTIDE SEQUENCE [LARGE SCALE GENOMIC DNA]</scope>
    <source>
        <strain evidence="10 11">So ce26</strain>
    </source>
</reference>
<evidence type="ECO:0000256" key="6">
    <source>
        <dbReference type="ARBA" id="ARBA00022840"/>
    </source>
</evidence>
<dbReference type="InterPro" id="IPR011009">
    <property type="entry name" value="Kinase-like_dom_sf"/>
</dbReference>
<feature type="transmembrane region" description="Helical" evidence="8">
    <location>
        <begin position="426"/>
        <end position="450"/>
    </location>
</feature>
<organism evidence="10 11">
    <name type="scientific">Sorangium cellulosum</name>
    <name type="common">Polyangium cellulosum</name>
    <dbReference type="NCBI Taxonomy" id="56"/>
    <lineage>
        <taxon>Bacteria</taxon>
        <taxon>Pseudomonadati</taxon>
        <taxon>Myxococcota</taxon>
        <taxon>Polyangia</taxon>
        <taxon>Polyangiales</taxon>
        <taxon>Polyangiaceae</taxon>
        <taxon>Sorangium</taxon>
    </lineage>
</organism>
<keyword evidence="3" id="KW-0808">Transferase</keyword>
<dbReference type="PANTHER" id="PTHR43289:SF34">
    <property type="entry name" value="SERINE_THREONINE-PROTEIN KINASE YBDM-RELATED"/>
    <property type="match status" value="1"/>
</dbReference>
<feature type="transmembrane region" description="Helical" evidence="8">
    <location>
        <begin position="504"/>
        <end position="528"/>
    </location>
</feature>
<dbReference type="GO" id="GO:0004674">
    <property type="term" value="F:protein serine/threonine kinase activity"/>
    <property type="evidence" value="ECO:0007669"/>
    <property type="project" value="UniProtKB-KW"/>
</dbReference>
<keyword evidence="2" id="KW-0723">Serine/threonine-protein kinase</keyword>
<evidence type="ECO:0000256" key="8">
    <source>
        <dbReference type="SAM" id="Phobius"/>
    </source>
</evidence>
<feature type="transmembrane region" description="Helical" evidence="8">
    <location>
        <begin position="63"/>
        <end position="84"/>
    </location>
</feature>
<dbReference type="SMART" id="SM00220">
    <property type="entry name" value="S_TKc"/>
    <property type="match status" value="1"/>
</dbReference>